<dbReference type="GO" id="GO:0085020">
    <property type="term" value="P:protein K6-linked ubiquitination"/>
    <property type="evidence" value="ECO:0007669"/>
    <property type="project" value="TreeGrafter"/>
</dbReference>
<dbReference type="EMBL" id="DLUI01000066">
    <property type="protein sequence ID" value="DAB38735.1"/>
    <property type="molecule type" value="Genomic_DNA"/>
</dbReference>
<dbReference type="PRINTS" id="PR01415">
    <property type="entry name" value="ANKYRIN"/>
</dbReference>
<evidence type="ECO:0000256" key="3">
    <source>
        <dbReference type="PROSITE-ProRule" id="PRU00023"/>
    </source>
</evidence>
<gene>
    <name evidence="4" type="ORF">CFH83_04425</name>
</gene>
<proteinExistence type="predicted"/>
<dbReference type="PROSITE" id="PS50088">
    <property type="entry name" value="ANK_REPEAT"/>
    <property type="match status" value="3"/>
</dbReference>
<dbReference type="GO" id="GO:0004842">
    <property type="term" value="F:ubiquitin-protein transferase activity"/>
    <property type="evidence" value="ECO:0007669"/>
    <property type="project" value="TreeGrafter"/>
</dbReference>
<dbReference type="Pfam" id="PF12796">
    <property type="entry name" value="Ank_2"/>
    <property type="match status" value="1"/>
</dbReference>
<evidence type="ECO:0000313" key="5">
    <source>
        <dbReference type="Proteomes" id="UP000228859"/>
    </source>
</evidence>
<evidence type="ECO:0000313" key="4">
    <source>
        <dbReference type="EMBL" id="DAB38735.1"/>
    </source>
</evidence>
<dbReference type="PROSITE" id="PS50297">
    <property type="entry name" value="ANK_REP_REGION"/>
    <property type="match status" value="2"/>
</dbReference>
<feature type="repeat" description="ANK" evidence="3">
    <location>
        <begin position="97"/>
        <end position="129"/>
    </location>
</feature>
<dbReference type="SUPFAM" id="SSF48403">
    <property type="entry name" value="Ankyrin repeat"/>
    <property type="match status" value="1"/>
</dbReference>
<dbReference type="Gene3D" id="1.25.40.20">
    <property type="entry name" value="Ankyrin repeat-containing domain"/>
    <property type="match status" value="1"/>
</dbReference>
<sequence>MKLIMINVLKRWIKRLTSRKKGTTTKIGWVCKNSPKGFVMVEQYIIWLQSRGFHPDDLECRGLNGNTPLLLAALEGNAMMVARLIEAGANLYAINNDYNGVLFNACYASSPEVIRLLVEAGADINDTNEEGTTALMYAASASRVECVKMLLSLGADTTLQNEDGFSAIELTSNRDVFNQLRSA</sequence>
<dbReference type="InterPro" id="IPR002110">
    <property type="entry name" value="Ankyrin_rpt"/>
</dbReference>
<feature type="repeat" description="ANK" evidence="3">
    <location>
        <begin position="130"/>
        <end position="162"/>
    </location>
</feature>
<name>A0A2D3WFQ2_9BACT</name>
<keyword evidence="2 3" id="KW-0040">ANK repeat</keyword>
<dbReference type="InterPro" id="IPR036770">
    <property type="entry name" value="Ankyrin_rpt-contain_sf"/>
</dbReference>
<comment type="caution">
    <text evidence="4">The sequence shown here is derived from an EMBL/GenBank/DDBJ whole genome shotgun (WGS) entry which is preliminary data.</text>
</comment>
<keyword evidence="1" id="KW-0677">Repeat</keyword>
<dbReference type="PANTHER" id="PTHR24171:SF8">
    <property type="entry name" value="BRCA1-ASSOCIATED RING DOMAIN PROTEIN 1"/>
    <property type="match status" value="1"/>
</dbReference>
<protein>
    <submittedName>
        <fullName evidence="4">Uncharacterized protein</fullName>
    </submittedName>
</protein>
<dbReference type="PANTHER" id="PTHR24171">
    <property type="entry name" value="ANKYRIN REPEAT DOMAIN-CONTAINING PROTEIN 39-RELATED"/>
    <property type="match status" value="1"/>
</dbReference>
<evidence type="ECO:0000256" key="1">
    <source>
        <dbReference type="ARBA" id="ARBA00022737"/>
    </source>
</evidence>
<organism evidence="4 5">
    <name type="scientific">Sulfuricurvum kujiense</name>
    <dbReference type="NCBI Taxonomy" id="148813"/>
    <lineage>
        <taxon>Bacteria</taxon>
        <taxon>Pseudomonadati</taxon>
        <taxon>Campylobacterota</taxon>
        <taxon>Epsilonproteobacteria</taxon>
        <taxon>Campylobacterales</taxon>
        <taxon>Sulfurimonadaceae</taxon>
        <taxon>Sulfuricurvum</taxon>
    </lineage>
</organism>
<dbReference type="Proteomes" id="UP000228859">
    <property type="component" value="Unassembled WGS sequence"/>
</dbReference>
<dbReference type="SMART" id="SM00248">
    <property type="entry name" value="ANK"/>
    <property type="match status" value="3"/>
</dbReference>
<dbReference type="Pfam" id="PF00023">
    <property type="entry name" value="Ank"/>
    <property type="match status" value="1"/>
</dbReference>
<accession>A0A2D3WFQ2</accession>
<feature type="repeat" description="ANK" evidence="3">
    <location>
        <begin position="64"/>
        <end position="96"/>
    </location>
</feature>
<reference evidence="4 5" key="1">
    <citation type="journal article" date="2017" name="Front. Microbiol.">
        <title>Comparative Genomic Analysis of the Class Epsilonproteobacteria and Proposed Reclassification to Epsilonbacteraeota (phyl. nov.).</title>
        <authorList>
            <person name="Waite D.W."/>
            <person name="Vanwonterghem I."/>
            <person name="Rinke C."/>
            <person name="Parks D.H."/>
            <person name="Zhang Y."/>
            <person name="Takai K."/>
            <person name="Sievert S.M."/>
            <person name="Simon J."/>
            <person name="Campbell B.J."/>
            <person name="Hanson T.E."/>
            <person name="Woyke T."/>
            <person name="Klotz M.G."/>
            <person name="Hugenholtz P."/>
        </authorList>
    </citation>
    <scope>NUCLEOTIDE SEQUENCE [LARGE SCALE GENOMIC DNA]</scope>
    <source>
        <strain evidence="4">UBA12443</strain>
    </source>
</reference>
<dbReference type="AlphaFoldDB" id="A0A2D3WFQ2"/>
<evidence type="ECO:0000256" key="2">
    <source>
        <dbReference type="ARBA" id="ARBA00023043"/>
    </source>
</evidence>